<dbReference type="Proteomes" id="UP001320876">
    <property type="component" value="Unassembled WGS sequence"/>
</dbReference>
<evidence type="ECO:0000313" key="12">
    <source>
        <dbReference type="EMBL" id="MCW1923867.1"/>
    </source>
</evidence>
<dbReference type="InterPro" id="IPR006585">
    <property type="entry name" value="FTP1"/>
</dbReference>
<evidence type="ECO:0000256" key="1">
    <source>
        <dbReference type="ARBA" id="ARBA00002219"/>
    </source>
</evidence>
<evidence type="ECO:0000259" key="10">
    <source>
        <dbReference type="PROSITE" id="PS50022"/>
    </source>
</evidence>
<proteinExistence type="inferred from homology"/>
<accession>A0ABT3GK45</accession>
<evidence type="ECO:0000256" key="3">
    <source>
        <dbReference type="ARBA" id="ARBA00011233"/>
    </source>
</evidence>
<reference evidence="12 13" key="1">
    <citation type="submission" date="2022-10" db="EMBL/GenBank/DDBJ databases">
        <title>Luteolibacter arcticus strain CCTCC AB 2014275, whole genome shotgun sequencing project.</title>
        <authorList>
            <person name="Zhao G."/>
            <person name="Shen L."/>
        </authorList>
    </citation>
    <scope>NUCLEOTIDE SEQUENCE [LARGE SCALE GENOMIC DNA]</scope>
    <source>
        <strain evidence="12 13">CCTCC AB 2014275</strain>
    </source>
</reference>
<dbReference type="Pfam" id="PF00754">
    <property type="entry name" value="F5_F8_type_C"/>
    <property type="match status" value="1"/>
</dbReference>
<dbReference type="Gene3D" id="2.60.120.260">
    <property type="entry name" value="Galactose-binding domain-like"/>
    <property type="match status" value="3"/>
</dbReference>
<dbReference type="PANTHER" id="PTHR45713">
    <property type="entry name" value="FTP DOMAIN-CONTAINING PROTEIN"/>
    <property type="match status" value="1"/>
</dbReference>
<keyword evidence="6" id="KW-0430">Lectin</keyword>
<evidence type="ECO:0000256" key="2">
    <source>
        <dbReference type="ARBA" id="ARBA00010147"/>
    </source>
</evidence>
<evidence type="ECO:0000259" key="11">
    <source>
        <dbReference type="PROSITE" id="PS50268"/>
    </source>
</evidence>
<dbReference type="InterPro" id="IPR051941">
    <property type="entry name" value="BG_Antigen-Binding_Lectin"/>
</dbReference>
<keyword evidence="8" id="KW-1015">Disulfide bond</keyword>
<dbReference type="InterPro" id="IPR002126">
    <property type="entry name" value="Cadherin-like_dom"/>
</dbReference>
<dbReference type="EMBL" id="JAPDDT010000006">
    <property type="protein sequence ID" value="MCW1923867.1"/>
    <property type="molecule type" value="Genomic_DNA"/>
</dbReference>
<feature type="region of interest" description="Disordered" evidence="9">
    <location>
        <begin position="213"/>
        <end position="237"/>
    </location>
</feature>
<dbReference type="PANTHER" id="PTHR45713:SF6">
    <property type="entry name" value="F5_8 TYPE C DOMAIN-CONTAINING PROTEIN"/>
    <property type="match status" value="1"/>
</dbReference>
<comment type="subunit">
    <text evidence="3">Homotrimer.</text>
</comment>
<evidence type="ECO:0000256" key="8">
    <source>
        <dbReference type="ARBA" id="ARBA00023157"/>
    </source>
</evidence>
<evidence type="ECO:0000256" key="7">
    <source>
        <dbReference type="ARBA" id="ARBA00022837"/>
    </source>
</evidence>
<dbReference type="SUPFAM" id="SSF49785">
    <property type="entry name" value="Galactose-binding domain-like"/>
    <property type="match status" value="3"/>
</dbReference>
<organism evidence="12 13">
    <name type="scientific">Luteolibacter arcticus</name>
    <dbReference type="NCBI Taxonomy" id="1581411"/>
    <lineage>
        <taxon>Bacteria</taxon>
        <taxon>Pseudomonadati</taxon>
        <taxon>Verrucomicrobiota</taxon>
        <taxon>Verrucomicrobiia</taxon>
        <taxon>Verrucomicrobiales</taxon>
        <taxon>Verrucomicrobiaceae</taxon>
        <taxon>Luteolibacter</taxon>
    </lineage>
</organism>
<dbReference type="InterPro" id="IPR015919">
    <property type="entry name" value="Cadherin-like_sf"/>
</dbReference>
<comment type="similarity">
    <text evidence="2">Belongs to the fucolectin family.</text>
</comment>
<feature type="domain" description="Cadherin" evidence="11">
    <location>
        <begin position="574"/>
        <end position="693"/>
    </location>
</feature>
<dbReference type="SUPFAM" id="SSF51126">
    <property type="entry name" value="Pectin lyase-like"/>
    <property type="match status" value="1"/>
</dbReference>
<dbReference type="Gene3D" id="2.60.120.380">
    <property type="match status" value="1"/>
</dbReference>
<keyword evidence="7" id="KW-0106">Calcium</keyword>
<dbReference type="RefSeq" id="WP_264487974.1">
    <property type="nucleotide sequence ID" value="NZ_JAPDDT010000006.1"/>
</dbReference>
<keyword evidence="4" id="KW-0479">Metal-binding</keyword>
<evidence type="ECO:0000256" key="5">
    <source>
        <dbReference type="ARBA" id="ARBA00022729"/>
    </source>
</evidence>
<feature type="region of interest" description="Disordered" evidence="9">
    <location>
        <begin position="26"/>
        <end position="62"/>
    </location>
</feature>
<dbReference type="Pfam" id="PF22633">
    <property type="entry name" value="F5_F8_type_C_2"/>
    <property type="match status" value="2"/>
</dbReference>
<dbReference type="PROSITE" id="PS50268">
    <property type="entry name" value="CADHERIN_2"/>
    <property type="match status" value="1"/>
</dbReference>
<protein>
    <submittedName>
        <fullName evidence="12">Discoidin domain-containing protein</fullName>
    </submittedName>
</protein>
<evidence type="ECO:0000256" key="4">
    <source>
        <dbReference type="ARBA" id="ARBA00022723"/>
    </source>
</evidence>
<dbReference type="InterPro" id="IPR008979">
    <property type="entry name" value="Galactose-bd-like_sf"/>
</dbReference>
<dbReference type="InterPro" id="IPR024079">
    <property type="entry name" value="MetalloPept_cat_dom_sf"/>
</dbReference>
<feature type="compositionally biased region" description="Basic and acidic residues" evidence="9">
    <location>
        <begin position="33"/>
        <end position="45"/>
    </location>
</feature>
<dbReference type="InterPro" id="IPR011050">
    <property type="entry name" value="Pectin_lyase_fold/virulence"/>
</dbReference>
<gene>
    <name evidence="12" type="ORF">OKA05_14965</name>
</gene>
<dbReference type="InterPro" id="IPR013425">
    <property type="entry name" value="Autotrns_rpt"/>
</dbReference>
<dbReference type="Pfam" id="PF00028">
    <property type="entry name" value="Cadherin"/>
    <property type="match status" value="1"/>
</dbReference>
<evidence type="ECO:0000256" key="6">
    <source>
        <dbReference type="ARBA" id="ARBA00022734"/>
    </source>
</evidence>
<dbReference type="Gene3D" id="3.40.390.10">
    <property type="entry name" value="Collagenase (Catalytic Domain)"/>
    <property type="match status" value="1"/>
</dbReference>
<sequence length="1881" mass="193365">MKKTQWLSLFAAGGMIGAIFLLKDGDQPSEATTHPKESPVPRPARELVSSETPESTPADAEPMKPVLQAGSHQHTAECLHEHGEHSSAGGNEVKPVHQDLEPDFLDRIVSGKSVAFDLPDGRKATGTVDLIQHDAEGVLFVQGRLDKPAAGSYFFQRQTIAGVAGSLVGNIRFDAGKDAWKVLPEAPNGAPRLVASTVDDVVCANYAAMPAPPAAAEDAEQAEEGDAQHAPQTHPTNVTIPSYQNGVIPLQSLPDATGVVYLDFDGEKGPFSGWGNFDAAHSGANNSQIYDVWKMVAEDFQGFNLNVTTDRKVFDSAPQGRRVHCMVTPTTTAAPGAGGVAFIGSYNWGGDTVCWAFYTTGKSAVEVISHEVGHTLNLGHDGRTSPQEGYYGGHGSGATAWAPIMGVGYYANLSQWSKGEYANANNLQDDLAVIVNNNDVDYRADDRGNTLATASYLEIASNNSVSNEGIIESTGDVDAFRFVTSGGQTTLNVNTVGLNPNLDILAELVNAATGVVVTSNNPDLGIDATVTSNLPAGEYLLRVSGTGRGNPLTDGYTNYGSLGAYLVSGSVAGGMKPDRFSIAENSTNGTSVGTVVPRNNHGGATLTYAIASGNGAGAFAINSGSGLITVANGSPLDYEALSLRWDDPASIELFVNITNASNPSLNETVRVVVSATDVNEAHSIAGTSNASVYRNAIAGTLVADFSTEGEDQFDSITWSITSGNGGGAFALSSNGRLTVANSAALAAQGNHVLQITATDSGPLAPVITDNHTVTIGTLLWNPGNTLVVKNWTQEAGVTASQSSTYSTGVASRAIDGNVDGNWGNGSVSHTDTGTNSWWEVNLGADRLIGSVELFNRTDGAVTRLSNFRVSVLNASHVEVAGQDFYPGSGSVGASELWTLASTVTGRYVRVQFLGSNNDGNGYLSLAEVIVAAPLPPNLAVGDPNWAREAGATASQSSVLSGGAASRAIDGNIDGNWGNGSVTHTNTGSNSWWEVDLGADRVVGSVHLYNRTDGAGTRLSNFRVSVLDSSRVELAGQNYYQGTDFVGTSELWTLPSAVTGRHVRVQFLGSNNDGNGYLSLAEVRVFSTSTPSEPLATQSTTYQTGVASRAIDGNTNGTYSNGSVTHTDGSTNGWWQVNLGTLQNIDQIVLYNRTDLPQRLSNFKVSLWNGSTEVYSSTHFTAPGTWASNVFSLSQIEGMVADRVRVELLGNNNNGDKFLSLAEVQVYGTPPTKTWANAAGGSWISPGNWNGNGAANGADNTANFASLNLTANATVTLDGARTIGHLTFGDTTPSHNWALNTGSGGPLTLDVSSGSPLVTVNNQTATLGMVVAGNDGFTKAGSGTLVLNATSTYSGGTNINAGTLQVGNGGTTGALGTGTIVNNATLAYLFSNAGSISLPSGSAISGTGNLSAGARDIKLNGSITLGGSQTLAENGGGGLYQGIEVATSSTLTASAITLSGDVGKRSSNGNSLALDTSAANGPITLNVSLGRNGVWYEMTAFTANAGTGIINITGSGPASSGWRNTPVTLTGAMNITSNVNALNSVTLNATANGAAGGAFSGSMALIKHGTGTLTLSGANSYTGATTVSAGTLIVTGSLGATTTTVQSQATLGGTGTLGGAVTVQSSGALVPGLSGIDIGTLTLSNKALSLSGITAMQIARNGSMLSNDKVSGISTVTYGGWLLITDVGADALQAGNTFQLFSATTRTGSFSSLTLPALASGLAWDTSRLAVDGSIVVATSGGIVVSPYATWAATHGLDGSSNDTDSDGDGINNLLEFYLNGDPLTSDSSTLPVMTLGATHVVFTFQRRDDAEAHAGTELIQWGSDLSGWSDVILGASSSEADADGVSVEVSEHDDAPDDIKVSIPRTLEAGGKLFARLKVTE</sequence>
<dbReference type="PROSITE" id="PS50022">
    <property type="entry name" value="FA58C_3"/>
    <property type="match status" value="1"/>
</dbReference>
<keyword evidence="5" id="KW-0732">Signal</keyword>
<evidence type="ECO:0000313" key="13">
    <source>
        <dbReference type="Proteomes" id="UP001320876"/>
    </source>
</evidence>
<dbReference type="SUPFAM" id="SSF49313">
    <property type="entry name" value="Cadherin-like"/>
    <property type="match status" value="2"/>
</dbReference>
<dbReference type="Gene3D" id="2.60.40.60">
    <property type="entry name" value="Cadherins"/>
    <property type="match status" value="2"/>
</dbReference>
<dbReference type="NCBIfam" id="TIGR02601">
    <property type="entry name" value="autotrns_rpt"/>
    <property type="match status" value="2"/>
</dbReference>
<dbReference type="InterPro" id="IPR000421">
    <property type="entry name" value="FA58C"/>
</dbReference>
<comment type="caution">
    <text evidence="12">The sequence shown here is derived from an EMBL/GenBank/DDBJ whole genome shotgun (WGS) entry which is preliminary data.</text>
</comment>
<keyword evidence="13" id="KW-1185">Reference proteome</keyword>
<feature type="domain" description="F5/8 type C" evidence="10">
    <location>
        <begin position="933"/>
        <end position="1087"/>
    </location>
</feature>
<dbReference type="SMART" id="SM00607">
    <property type="entry name" value="FTP"/>
    <property type="match status" value="2"/>
</dbReference>
<comment type="function">
    <text evidence="1">Acts as a defensive agent. Recognizes blood group fucosylated oligosaccharides including A, B, H and Lewis B-type antigens. Does not recognize Lewis A antigen and has low affinity for monovalent haptens.</text>
</comment>
<dbReference type="Pfam" id="PF12951">
    <property type="entry name" value="PATR"/>
    <property type="match status" value="2"/>
</dbReference>
<name>A0ABT3GK45_9BACT</name>
<evidence type="ECO:0000256" key="9">
    <source>
        <dbReference type="SAM" id="MobiDB-lite"/>
    </source>
</evidence>
<dbReference type="SUPFAM" id="SSF55486">
    <property type="entry name" value="Metalloproteases ('zincins'), catalytic domain"/>
    <property type="match status" value="1"/>
</dbReference>
<dbReference type="CDD" id="cd11304">
    <property type="entry name" value="Cadherin_repeat"/>
    <property type="match status" value="2"/>
</dbReference>